<keyword evidence="2" id="KW-1185">Reference proteome</keyword>
<accession>A0ACB9EX35</accession>
<evidence type="ECO:0000313" key="1">
    <source>
        <dbReference type="EMBL" id="KAI3763266.1"/>
    </source>
</evidence>
<dbReference type="Proteomes" id="UP001056120">
    <property type="component" value="Linkage Group LG17"/>
</dbReference>
<protein>
    <submittedName>
        <fullName evidence="1">Uncharacterized protein</fullName>
    </submittedName>
</protein>
<dbReference type="EMBL" id="CM042034">
    <property type="protein sequence ID" value="KAI3763266.1"/>
    <property type="molecule type" value="Genomic_DNA"/>
</dbReference>
<sequence length="66" mass="7549">MQQPQFQQTQKHVEESPSKSKATKKKKKGKMETGNDEQPSKRKRENGTPQSSLFFRFHPPASCSSL</sequence>
<reference evidence="2" key="1">
    <citation type="journal article" date="2022" name="Mol. Ecol. Resour.">
        <title>The genomes of chicory, endive, great burdock and yacon provide insights into Asteraceae palaeo-polyploidization history and plant inulin production.</title>
        <authorList>
            <person name="Fan W."/>
            <person name="Wang S."/>
            <person name="Wang H."/>
            <person name="Wang A."/>
            <person name="Jiang F."/>
            <person name="Liu H."/>
            <person name="Zhao H."/>
            <person name="Xu D."/>
            <person name="Zhang Y."/>
        </authorList>
    </citation>
    <scope>NUCLEOTIDE SEQUENCE [LARGE SCALE GENOMIC DNA]</scope>
    <source>
        <strain evidence="2">cv. Yunnan</strain>
    </source>
</reference>
<name>A0ACB9EX35_9ASTR</name>
<organism evidence="1 2">
    <name type="scientific">Smallanthus sonchifolius</name>
    <dbReference type="NCBI Taxonomy" id="185202"/>
    <lineage>
        <taxon>Eukaryota</taxon>
        <taxon>Viridiplantae</taxon>
        <taxon>Streptophyta</taxon>
        <taxon>Embryophyta</taxon>
        <taxon>Tracheophyta</taxon>
        <taxon>Spermatophyta</taxon>
        <taxon>Magnoliopsida</taxon>
        <taxon>eudicotyledons</taxon>
        <taxon>Gunneridae</taxon>
        <taxon>Pentapetalae</taxon>
        <taxon>asterids</taxon>
        <taxon>campanulids</taxon>
        <taxon>Asterales</taxon>
        <taxon>Asteraceae</taxon>
        <taxon>Asteroideae</taxon>
        <taxon>Heliantheae alliance</taxon>
        <taxon>Millerieae</taxon>
        <taxon>Smallanthus</taxon>
    </lineage>
</organism>
<comment type="caution">
    <text evidence="1">The sequence shown here is derived from an EMBL/GenBank/DDBJ whole genome shotgun (WGS) entry which is preliminary data.</text>
</comment>
<reference evidence="1 2" key="2">
    <citation type="journal article" date="2022" name="Mol. Ecol. Resour.">
        <title>The genomes of chicory, endive, great burdock and yacon provide insights into Asteraceae paleo-polyploidization history and plant inulin production.</title>
        <authorList>
            <person name="Fan W."/>
            <person name="Wang S."/>
            <person name="Wang H."/>
            <person name="Wang A."/>
            <person name="Jiang F."/>
            <person name="Liu H."/>
            <person name="Zhao H."/>
            <person name="Xu D."/>
            <person name="Zhang Y."/>
        </authorList>
    </citation>
    <scope>NUCLEOTIDE SEQUENCE [LARGE SCALE GENOMIC DNA]</scope>
    <source>
        <strain evidence="2">cv. Yunnan</strain>
        <tissue evidence="1">Leaves</tissue>
    </source>
</reference>
<proteinExistence type="predicted"/>
<gene>
    <name evidence="1" type="ORF">L1987_53720</name>
</gene>
<evidence type="ECO:0000313" key="2">
    <source>
        <dbReference type="Proteomes" id="UP001056120"/>
    </source>
</evidence>